<keyword evidence="4" id="KW-1003">Cell membrane</keyword>
<dbReference type="PROSITE" id="PS50109">
    <property type="entry name" value="HIS_KIN"/>
    <property type="match status" value="1"/>
</dbReference>
<dbReference type="SMART" id="SM00387">
    <property type="entry name" value="HATPase_c"/>
    <property type="match status" value="1"/>
</dbReference>
<organism evidence="13 14">
    <name type="scientific">Pseudolactococcus plantarum</name>
    <dbReference type="NCBI Taxonomy" id="1365"/>
    <lineage>
        <taxon>Bacteria</taxon>
        <taxon>Bacillati</taxon>
        <taxon>Bacillota</taxon>
        <taxon>Bacilli</taxon>
        <taxon>Lactobacillales</taxon>
        <taxon>Streptococcaceae</taxon>
        <taxon>Pseudolactococcus</taxon>
    </lineage>
</organism>
<dbReference type="CDD" id="cd16917">
    <property type="entry name" value="HATPase_UhpB-NarQ-NarX-like"/>
    <property type="match status" value="1"/>
</dbReference>
<dbReference type="InterPro" id="IPR011712">
    <property type="entry name" value="Sig_transdc_His_kin_sub3_dim/P"/>
</dbReference>
<dbReference type="GO" id="GO:0046983">
    <property type="term" value="F:protein dimerization activity"/>
    <property type="evidence" value="ECO:0007669"/>
    <property type="project" value="InterPro"/>
</dbReference>
<dbReference type="GO" id="GO:0005886">
    <property type="term" value="C:plasma membrane"/>
    <property type="evidence" value="ECO:0007669"/>
    <property type="project" value="UniProtKB-SubCell"/>
</dbReference>
<dbReference type="Pfam" id="PF02518">
    <property type="entry name" value="HATPase_c"/>
    <property type="match status" value="1"/>
</dbReference>
<dbReference type="STRING" id="1348632.GCA_001591745_00508"/>
<evidence type="ECO:0000256" key="7">
    <source>
        <dbReference type="ARBA" id="ARBA00022777"/>
    </source>
</evidence>
<protein>
    <recommendedName>
        <fullName evidence="3">histidine kinase</fullName>
        <ecNumber evidence="3">2.7.13.3</ecNumber>
    </recommendedName>
</protein>
<dbReference type="GO" id="GO:0000155">
    <property type="term" value="F:phosphorelay sensor kinase activity"/>
    <property type="evidence" value="ECO:0007669"/>
    <property type="project" value="InterPro"/>
</dbReference>
<keyword evidence="7 13" id="KW-0418">Kinase</keyword>
<dbReference type="EC" id="2.7.13.3" evidence="3"/>
<evidence type="ECO:0000256" key="1">
    <source>
        <dbReference type="ARBA" id="ARBA00000085"/>
    </source>
</evidence>
<comment type="catalytic activity">
    <reaction evidence="1">
        <text>ATP + protein L-histidine = ADP + protein N-phospho-L-histidine.</text>
        <dbReference type="EC" id="2.7.13.3"/>
    </reaction>
</comment>
<dbReference type="EMBL" id="JXJX01000004">
    <property type="protein sequence ID" value="PCS07480.1"/>
    <property type="molecule type" value="Genomic_DNA"/>
</dbReference>
<keyword evidence="9" id="KW-0902">Two-component regulatory system</keyword>
<keyword evidence="14" id="KW-1185">Reference proteome</keyword>
<evidence type="ECO:0000313" key="13">
    <source>
        <dbReference type="EMBL" id="PCS07480.1"/>
    </source>
</evidence>
<comment type="subcellular location">
    <subcellularLocation>
        <location evidence="2">Cell membrane</location>
        <topology evidence="2">Multi-pass membrane protein</topology>
    </subcellularLocation>
</comment>
<dbReference type="Gene3D" id="3.30.565.10">
    <property type="entry name" value="Histidine kinase-like ATPase, C-terminal domain"/>
    <property type="match status" value="1"/>
</dbReference>
<evidence type="ECO:0000256" key="10">
    <source>
        <dbReference type="ARBA" id="ARBA00023136"/>
    </source>
</evidence>
<dbReference type="Pfam" id="PF07730">
    <property type="entry name" value="HisKA_3"/>
    <property type="match status" value="1"/>
</dbReference>
<feature type="domain" description="Histidine kinase" evidence="12">
    <location>
        <begin position="121"/>
        <end position="314"/>
    </location>
</feature>
<feature type="transmembrane region" description="Helical" evidence="11">
    <location>
        <begin position="7"/>
        <end position="28"/>
    </location>
</feature>
<dbReference type="OrthoDB" id="9795828at2"/>
<reference evidence="13 14" key="1">
    <citation type="submission" date="2014-12" db="EMBL/GenBank/DDBJ databases">
        <title>Draft genome sequences of 10 type strains of Lactococcus.</title>
        <authorList>
            <person name="Sun Z."/>
            <person name="Zhong Z."/>
            <person name="Liu W."/>
            <person name="Zhang W."/>
            <person name="Zhang H."/>
        </authorList>
    </citation>
    <scope>NUCLEOTIDE SEQUENCE [LARGE SCALE GENOMIC DNA]</scope>
    <source>
        <strain evidence="13 14">DSM 20686</strain>
    </source>
</reference>
<dbReference type="InterPro" id="IPR005467">
    <property type="entry name" value="His_kinase_dom"/>
</dbReference>
<evidence type="ECO:0000256" key="4">
    <source>
        <dbReference type="ARBA" id="ARBA00022475"/>
    </source>
</evidence>
<keyword evidence="10 11" id="KW-0472">Membrane</keyword>
<dbReference type="PANTHER" id="PTHR24421">
    <property type="entry name" value="NITRATE/NITRITE SENSOR PROTEIN NARX-RELATED"/>
    <property type="match status" value="1"/>
</dbReference>
<comment type="caution">
    <text evidence="13">The sequence shown here is derived from an EMBL/GenBank/DDBJ whole genome shotgun (WGS) entry which is preliminary data.</text>
</comment>
<evidence type="ECO:0000256" key="5">
    <source>
        <dbReference type="ARBA" id="ARBA00022679"/>
    </source>
</evidence>
<evidence type="ECO:0000256" key="6">
    <source>
        <dbReference type="ARBA" id="ARBA00022692"/>
    </source>
</evidence>
<evidence type="ECO:0000256" key="8">
    <source>
        <dbReference type="ARBA" id="ARBA00022989"/>
    </source>
</evidence>
<name>A0A2A5S202_9LACT</name>
<proteinExistence type="predicted"/>
<accession>A0A2A5S202</accession>
<evidence type="ECO:0000259" key="12">
    <source>
        <dbReference type="PROSITE" id="PS50109"/>
    </source>
</evidence>
<evidence type="ECO:0000256" key="11">
    <source>
        <dbReference type="SAM" id="Phobius"/>
    </source>
</evidence>
<dbReference type="InterPro" id="IPR050482">
    <property type="entry name" value="Sensor_HK_TwoCompSys"/>
</dbReference>
<dbReference type="RefSeq" id="WP_068160959.1">
    <property type="nucleotide sequence ID" value="NZ_JXJX01000004.1"/>
</dbReference>
<sequence length="317" mass="35187">MILKRNIVTTFTSCFLINVGALIALLSLLDINLVDLKATWLIITVSAILTLFYVLFFLMTYSEKKHELHQDIDRILNNEMPEFESLQVLAIRQQEMSSELQNLSVTQNTEQASIVEAERIRISRELHDSVSQELFAATMILSSVVDNPNLSSKQVMSQASLTLKILHEAQDEMRALLLHLRPAELADKPLSDGLNILVAELQAKISAKITASVAEITADKNIENNIFRMTQELLSNTLRHAKAKHIEISFSQTKGTLVLVVKDDGVGFDTSIEMTASQGVKNIKERTLSLGGTVEWQSAPGLGTTVKIVIPKTAKSY</sequence>
<dbReference type="InterPro" id="IPR036890">
    <property type="entry name" value="HATPase_C_sf"/>
</dbReference>
<keyword evidence="6 11" id="KW-0812">Transmembrane</keyword>
<gene>
    <name evidence="13" type="ORF">RU87_GL001116</name>
</gene>
<keyword evidence="5" id="KW-0808">Transferase</keyword>
<evidence type="ECO:0000313" key="14">
    <source>
        <dbReference type="Proteomes" id="UP000242246"/>
    </source>
</evidence>
<feature type="transmembrane region" description="Helical" evidence="11">
    <location>
        <begin position="40"/>
        <end position="61"/>
    </location>
</feature>
<evidence type="ECO:0000256" key="2">
    <source>
        <dbReference type="ARBA" id="ARBA00004651"/>
    </source>
</evidence>
<dbReference type="InterPro" id="IPR003594">
    <property type="entry name" value="HATPase_dom"/>
</dbReference>
<evidence type="ECO:0000256" key="3">
    <source>
        <dbReference type="ARBA" id="ARBA00012438"/>
    </source>
</evidence>
<dbReference type="Gene3D" id="1.20.5.1930">
    <property type="match status" value="1"/>
</dbReference>
<dbReference type="SUPFAM" id="SSF55874">
    <property type="entry name" value="ATPase domain of HSP90 chaperone/DNA topoisomerase II/histidine kinase"/>
    <property type="match status" value="1"/>
</dbReference>
<dbReference type="PANTHER" id="PTHR24421:SF37">
    <property type="entry name" value="SENSOR HISTIDINE KINASE NARS"/>
    <property type="match status" value="1"/>
</dbReference>
<dbReference type="Proteomes" id="UP000242246">
    <property type="component" value="Unassembled WGS sequence"/>
</dbReference>
<evidence type="ECO:0000256" key="9">
    <source>
        <dbReference type="ARBA" id="ARBA00023012"/>
    </source>
</evidence>
<dbReference type="AlphaFoldDB" id="A0A2A5S202"/>
<keyword evidence="8 11" id="KW-1133">Transmembrane helix</keyword>